<reference evidence="1" key="1">
    <citation type="submission" date="2023-03" db="EMBL/GenBank/DDBJ databases">
        <title>Massive genome expansion in bonnet fungi (Mycena s.s.) driven by repeated elements and novel gene families across ecological guilds.</title>
        <authorList>
            <consortium name="Lawrence Berkeley National Laboratory"/>
            <person name="Harder C.B."/>
            <person name="Miyauchi S."/>
            <person name="Viragh M."/>
            <person name="Kuo A."/>
            <person name="Thoen E."/>
            <person name="Andreopoulos B."/>
            <person name="Lu D."/>
            <person name="Skrede I."/>
            <person name="Drula E."/>
            <person name="Henrissat B."/>
            <person name="Morin E."/>
            <person name="Kohler A."/>
            <person name="Barry K."/>
            <person name="LaButti K."/>
            <person name="Morin E."/>
            <person name="Salamov A."/>
            <person name="Lipzen A."/>
            <person name="Mereny Z."/>
            <person name="Hegedus B."/>
            <person name="Baldrian P."/>
            <person name="Stursova M."/>
            <person name="Weitz H."/>
            <person name="Taylor A."/>
            <person name="Grigoriev I.V."/>
            <person name="Nagy L.G."/>
            <person name="Martin F."/>
            <person name="Kauserud H."/>
        </authorList>
    </citation>
    <scope>NUCLEOTIDE SEQUENCE</scope>
    <source>
        <strain evidence="1">CBHHK002</strain>
    </source>
</reference>
<evidence type="ECO:0000313" key="2">
    <source>
        <dbReference type="Proteomes" id="UP001218218"/>
    </source>
</evidence>
<dbReference type="Proteomes" id="UP001218218">
    <property type="component" value="Unassembled WGS sequence"/>
</dbReference>
<keyword evidence="2" id="KW-1185">Reference proteome</keyword>
<gene>
    <name evidence="1" type="ORF">DFH08DRAFT_825735</name>
</gene>
<dbReference type="AlphaFoldDB" id="A0AAD6Z1R0"/>
<proteinExistence type="predicted"/>
<evidence type="ECO:0000313" key="1">
    <source>
        <dbReference type="EMBL" id="KAJ7303637.1"/>
    </source>
</evidence>
<name>A0AAD6Z1R0_9AGAR</name>
<protein>
    <submittedName>
        <fullName evidence="1">Uncharacterized protein</fullName>
    </submittedName>
</protein>
<sequence length="381" mass="43209">MTADMVTISQIQKMHAQSILASGYVNYKMSQHFDAARLYWEETTGNSVHDLPGTAWIRLSTGKLCLDIGDGVKSCWKVRDELYYGTPTELPSLKLTEDELHAKLLCVLKFDEFYPMVTFSRRYPGYDPPSSTESITLPSIWISGDWADFKSNQLLAIPFPNHVTPNEIYIQPWEGYSLQCEGMPTGWTRWVSELLWTIILMEVMARVEYQGNPNLDSHHLAAYGGIEDHAECNVATWFMSTCKVLLGTFMTDAPSSKVHLFLLNPQVEVLDGQLTVINPPDAEKYYWSFDPAGLDQLTHETAEDIGLPTPKFTIESYGLFLEEEETNLIREFHAAKGFDPESQDVAIAMRYPLLTEQHSMIGPETDSDEVEDKIYYSLALC</sequence>
<dbReference type="EMBL" id="JARIHO010000104">
    <property type="protein sequence ID" value="KAJ7303637.1"/>
    <property type="molecule type" value="Genomic_DNA"/>
</dbReference>
<accession>A0AAD6Z1R0</accession>
<organism evidence="1 2">
    <name type="scientific">Mycena albidolilacea</name>
    <dbReference type="NCBI Taxonomy" id="1033008"/>
    <lineage>
        <taxon>Eukaryota</taxon>
        <taxon>Fungi</taxon>
        <taxon>Dikarya</taxon>
        <taxon>Basidiomycota</taxon>
        <taxon>Agaricomycotina</taxon>
        <taxon>Agaricomycetes</taxon>
        <taxon>Agaricomycetidae</taxon>
        <taxon>Agaricales</taxon>
        <taxon>Marasmiineae</taxon>
        <taxon>Mycenaceae</taxon>
        <taxon>Mycena</taxon>
    </lineage>
</organism>
<comment type="caution">
    <text evidence="1">The sequence shown here is derived from an EMBL/GenBank/DDBJ whole genome shotgun (WGS) entry which is preliminary data.</text>
</comment>